<dbReference type="GO" id="GO:0016787">
    <property type="term" value="F:hydrolase activity"/>
    <property type="evidence" value="ECO:0007669"/>
    <property type="project" value="UniProtKB-KW"/>
</dbReference>
<name>A0ABV9SDE8_9PSEU</name>
<accession>A0ABV9SDE8</accession>
<sequence>MNISRKWRSRSLIATGLAAAVTASVLVAGAGAGAAAGGRDDSKRDWVGSWGAGVTRGNLTGTSSVGFDNQSVRMIVHGSVGGSKVRVRLSNVYGEKAVEVGNATVAKPDTATPALSDVDPATVRQLTFGGSPSFVMPKGAELLSDPVDLRVGDDQDLVVSVYFPTPTGLTTFHSTSRQNSFSGNGDLADDAAGTGYTLTRTCCWFFLSGVDVLRDKAAGSVIVFGDSLGDGNGIALNSNLRWPDQLFDRMQSKVHHKQLPGVLNVSRAGARLSHEALEPGAGGFPGFPELGDNAYSRLDEDVFSETAAHAVILDLGINDIWMNNDSSATIIAAIRQLNQQIQQRGYTVLVGTLGPFEGLMGFDGTTVWSPEKEATRQAVNDYLRTHRNEFDAVVDFDRVLRDPAAPTKLKPEFDSGDHIHPNDAGSKAMAEAVPLHKIVR</sequence>
<keyword evidence="2" id="KW-0378">Hydrolase</keyword>
<evidence type="ECO:0000256" key="1">
    <source>
        <dbReference type="SAM" id="SignalP"/>
    </source>
</evidence>
<protein>
    <submittedName>
        <fullName evidence="2">SGNH/GDSL hydrolase family protein</fullName>
    </submittedName>
</protein>
<organism evidence="2 3">
    <name type="scientific">Actinophytocola glycyrrhizae</name>
    <dbReference type="NCBI Taxonomy" id="2044873"/>
    <lineage>
        <taxon>Bacteria</taxon>
        <taxon>Bacillati</taxon>
        <taxon>Actinomycetota</taxon>
        <taxon>Actinomycetes</taxon>
        <taxon>Pseudonocardiales</taxon>
        <taxon>Pseudonocardiaceae</taxon>
    </lineage>
</organism>
<dbReference type="PANTHER" id="PTHR43784:SF2">
    <property type="entry name" value="GDSL-LIKE LIPASE_ACYLHYDROLASE, PUTATIVE (AFU_ORTHOLOGUE AFUA_2G00820)-RELATED"/>
    <property type="match status" value="1"/>
</dbReference>
<comment type="caution">
    <text evidence="2">The sequence shown here is derived from an EMBL/GenBank/DDBJ whole genome shotgun (WGS) entry which is preliminary data.</text>
</comment>
<dbReference type="InterPro" id="IPR001087">
    <property type="entry name" value="GDSL"/>
</dbReference>
<dbReference type="Proteomes" id="UP001595859">
    <property type="component" value="Unassembled WGS sequence"/>
</dbReference>
<evidence type="ECO:0000313" key="3">
    <source>
        <dbReference type="Proteomes" id="UP001595859"/>
    </source>
</evidence>
<gene>
    <name evidence="2" type="ORF">ACFPCV_30690</name>
</gene>
<dbReference type="EMBL" id="JBHSIS010000020">
    <property type="protein sequence ID" value="MFC4857889.1"/>
    <property type="molecule type" value="Genomic_DNA"/>
</dbReference>
<dbReference type="InterPro" id="IPR036514">
    <property type="entry name" value="SGNH_hydro_sf"/>
</dbReference>
<proteinExistence type="predicted"/>
<dbReference type="Gene3D" id="3.40.50.1110">
    <property type="entry name" value="SGNH hydrolase"/>
    <property type="match status" value="1"/>
</dbReference>
<reference evidence="3" key="1">
    <citation type="journal article" date="2019" name="Int. J. Syst. Evol. Microbiol.">
        <title>The Global Catalogue of Microorganisms (GCM) 10K type strain sequencing project: providing services to taxonomists for standard genome sequencing and annotation.</title>
        <authorList>
            <consortium name="The Broad Institute Genomics Platform"/>
            <consortium name="The Broad Institute Genome Sequencing Center for Infectious Disease"/>
            <person name="Wu L."/>
            <person name="Ma J."/>
        </authorList>
    </citation>
    <scope>NUCLEOTIDE SEQUENCE [LARGE SCALE GENOMIC DNA]</scope>
    <source>
        <strain evidence="3">ZS-22-S1</strain>
    </source>
</reference>
<keyword evidence="3" id="KW-1185">Reference proteome</keyword>
<dbReference type="InterPro" id="IPR053140">
    <property type="entry name" value="GDSL_Rv0518-like"/>
</dbReference>
<evidence type="ECO:0000313" key="2">
    <source>
        <dbReference type="EMBL" id="MFC4857889.1"/>
    </source>
</evidence>
<dbReference type="PANTHER" id="PTHR43784">
    <property type="entry name" value="GDSL-LIKE LIPASE/ACYLHYDROLASE, PUTATIVE (AFU_ORTHOLOGUE AFUA_2G00820)-RELATED"/>
    <property type="match status" value="1"/>
</dbReference>
<feature type="signal peptide" evidence="1">
    <location>
        <begin position="1"/>
        <end position="34"/>
    </location>
</feature>
<feature type="chain" id="PRO_5046438784" evidence="1">
    <location>
        <begin position="35"/>
        <end position="440"/>
    </location>
</feature>
<dbReference type="Pfam" id="PF00657">
    <property type="entry name" value="Lipase_GDSL"/>
    <property type="match status" value="1"/>
</dbReference>
<dbReference type="RefSeq" id="WP_378059942.1">
    <property type="nucleotide sequence ID" value="NZ_JBHSIS010000020.1"/>
</dbReference>
<dbReference type="SUPFAM" id="SSF52266">
    <property type="entry name" value="SGNH hydrolase"/>
    <property type="match status" value="1"/>
</dbReference>
<keyword evidence="1" id="KW-0732">Signal</keyword>